<proteinExistence type="predicted"/>
<reference evidence="2" key="1">
    <citation type="submission" date="2016-10" db="EMBL/GenBank/DDBJ databases">
        <authorList>
            <person name="Varghese N."/>
            <person name="Submissions S."/>
        </authorList>
    </citation>
    <scope>NUCLEOTIDE SEQUENCE [LARGE SCALE GENOMIC DNA]</scope>
    <source>
        <strain evidence="2">DSM 44771</strain>
    </source>
</reference>
<dbReference type="AlphaFoldDB" id="A0A1I6PC83"/>
<keyword evidence="2" id="KW-1185">Reference proteome</keyword>
<sequence>MTKQSTALAVRLRQAQWLLDELAFDAGSERLDAQRIAEAVVVLSQLNALLGGVHAALVSGVGGEVFMKTSPSTTGGQFS</sequence>
<evidence type="ECO:0000313" key="2">
    <source>
        <dbReference type="Proteomes" id="UP000198852"/>
    </source>
</evidence>
<organism evidence="1 2">
    <name type="scientific">Saccharopolyspora flava</name>
    <dbReference type="NCBI Taxonomy" id="95161"/>
    <lineage>
        <taxon>Bacteria</taxon>
        <taxon>Bacillati</taxon>
        <taxon>Actinomycetota</taxon>
        <taxon>Actinomycetes</taxon>
        <taxon>Pseudonocardiales</taxon>
        <taxon>Pseudonocardiaceae</taxon>
        <taxon>Saccharopolyspora</taxon>
    </lineage>
</organism>
<dbReference type="Proteomes" id="UP000198852">
    <property type="component" value="Unassembled WGS sequence"/>
</dbReference>
<dbReference type="RefSeq" id="WP_093413530.1">
    <property type="nucleotide sequence ID" value="NZ_FOZX01000001.1"/>
</dbReference>
<protein>
    <submittedName>
        <fullName evidence="1">Uncharacterized protein</fullName>
    </submittedName>
</protein>
<evidence type="ECO:0000313" key="1">
    <source>
        <dbReference type="EMBL" id="SFS37705.1"/>
    </source>
</evidence>
<dbReference type="EMBL" id="FOZX01000001">
    <property type="protein sequence ID" value="SFS37705.1"/>
    <property type="molecule type" value="Genomic_DNA"/>
</dbReference>
<dbReference type="STRING" id="95161.SAMN05660874_00641"/>
<dbReference type="OrthoDB" id="5195038at2"/>
<name>A0A1I6PC83_9PSEU</name>
<accession>A0A1I6PC83</accession>
<gene>
    <name evidence="1" type="ORF">SAMN05660874_00641</name>
</gene>